<sequence>MDSSARATDPMEDAVYNRVLMAAMAGRRTMVVTDYTGGNGALPGRRMADYMNSSGGVALTATGYRGARLEDLLSEAAVGIGLKRSNDLEELALSLERSLDAAGSGLLVIFDAHLLSAPVIGDLCELSGSDTESGLYMQVLLTGGPGLDAQFEKPGLANAARLVASSRWRIEGDGQEAEEELASPPVVERQAPIPLAAPGKGAQPARSPARPKTEQSAFTRRRAERQQDFPVSGPVPEQRPLRKPRAVHAYDIQSDPRPEYREPAKSSKRVYWVLVIGILFAFAAGFVTNALWPFAPKSATELLKGDGLSALTANLPSAPSLTAPLQPVERQEPADPAPVPEGSTPAPPQAPQASAPPASPPAASGSTGAALPPDWKQPPVERQPPAATRSLPAAGSAPPVERPVMSAPTPLTPQPQQQAQVPSSQLPSRQEQVPPQPARAENPSDVCREGSGAAKPPQNSFAGIAEGFMTDLRNLGRCINSLAK</sequence>
<dbReference type="EMBL" id="BJYZ01000001">
    <property type="protein sequence ID" value="GEO36090.1"/>
    <property type="molecule type" value="Genomic_DNA"/>
</dbReference>
<keyword evidence="2" id="KW-1133">Transmembrane helix</keyword>
<feature type="compositionally biased region" description="Pro residues" evidence="1">
    <location>
        <begin position="335"/>
        <end position="350"/>
    </location>
</feature>
<proteinExistence type="predicted"/>
<keyword evidence="2" id="KW-0472">Membrane</keyword>
<protein>
    <submittedName>
        <fullName evidence="3">Uncharacterized protein</fullName>
    </submittedName>
</protein>
<feature type="compositionally biased region" description="Low complexity" evidence="1">
    <location>
        <begin position="351"/>
        <end position="373"/>
    </location>
</feature>
<feature type="region of interest" description="Disordered" evidence="1">
    <location>
        <begin position="195"/>
        <end position="263"/>
    </location>
</feature>
<keyword evidence="2" id="KW-0812">Transmembrane</keyword>
<feature type="compositionally biased region" description="Low complexity" evidence="1">
    <location>
        <begin position="406"/>
        <end position="428"/>
    </location>
</feature>
<feature type="compositionally biased region" description="Basic and acidic residues" evidence="1">
    <location>
        <begin position="254"/>
        <end position="263"/>
    </location>
</feature>
<dbReference type="RefSeq" id="WP_147039985.1">
    <property type="nucleotide sequence ID" value="NZ_BJYZ01000001.1"/>
</dbReference>
<accession>A0A512DIQ6</accession>
<dbReference type="OrthoDB" id="10017327at2"/>
<feature type="transmembrane region" description="Helical" evidence="2">
    <location>
        <begin position="270"/>
        <end position="292"/>
    </location>
</feature>
<name>A0A512DIQ6_9PROT</name>
<evidence type="ECO:0000256" key="2">
    <source>
        <dbReference type="SAM" id="Phobius"/>
    </source>
</evidence>
<evidence type="ECO:0000313" key="3">
    <source>
        <dbReference type="EMBL" id="GEO36090.1"/>
    </source>
</evidence>
<gene>
    <name evidence="3" type="ORF">SAE02_02380</name>
</gene>
<evidence type="ECO:0000256" key="1">
    <source>
        <dbReference type="SAM" id="MobiDB-lite"/>
    </source>
</evidence>
<keyword evidence="4" id="KW-1185">Reference proteome</keyword>
<reference evidence="3 4" key="1">
    <citation type="submission" date="2019-07" db="EMBL/GenBank/DDBJ databases">
        <title>Whole genome shotgun sequence of Skermanella aerolata NBRC 106429.</title>
        <authorList>
            <person name="Hosoyama A."/>
            <person name="Uohara A."/>
            <person name="Ohji S."/>
            <person name="Ichikawa N."/>
        </authorList>
    </citation>
    <scope>NUCLEOTIDE SEQUENCE [LARGE SCALE GENOMIC DNA]</scope>
    <source>
        <strain evidence="3 4">NBRC 106429</strain>
    </source>
</reference>
<evidence type="ECO:0000313" key="4">
    <source>
        <dbReference type="Proteomes" id="UP000321523"/>
    </source>
</evidence>
<dbReference type="Proteomes" id="UP000321523">
    <property type="component" value="Unassembled WGS sequence"/>
</dbReference>
<organism evidence="3 4">
    <name type="scientific">Skermanella aerolata</name>
    <dbReference type="NCBI Taxonomy" id="393310"/>
    <lineage>
        <taxon>Bacteria</taxon>
        <taxon>Pseudomonadati</taxon>
        <taxon>Pseudomonadota</taxon>
        <taxon>Alphaproteobacteria</taxon>
        <taxon>Rhodospirillales</taxon>
        <taxon>Azospirillaceae</taxon>
        <taxon>Skermanella</taxon>
    </lineage>
</organism>
<feature type="region of interest" description="Disordered" evidence="1">
    <location>
        <begin position="327"/>
        <end position="461"/>
    </location>
</feature>
<dbReference type="AlphaFoldDB" id="A0A512DIQ6"/>
<comment type="caution">
    <text evidence="3">The sequence shown here is derived from an EMBL/GenBank/DDBJ whole genome shotgun (WGS) entry which is preliminary data.</text>
</comment>